<evidence type="ECO:0000256" key="1">
    <source>
        <dbReference type="SAM" id="Phobius"/>
    </source>
</evidence>
<dbReference type="GO" id="GO:0016747">
    <property type="term" value="F:acyltransferase activity, transferring groups other than amino-acyl groups"/>
    <property type="evidence" value="ECO:0007669"/>
    <property type="project" value="InterPro"/>
</dbReference>
<dbReference type="InterPro" id="IPR052728">
    <property type="entry name" value="O2_lipid_transport_reg"/>
</dbReference>
<dbReference type="InterPro" id="IPR006621">
    <property type="entry name" value="Nose-resist-to-fluoxetine_N"/>
</dbReference>
<evidence type="ECO:0000259" key="2">
    <source>
        <dbReference type="SMART" id="SM00703"/>
    </source>
</evidence>
<dbReference type="Proteomes" id="UP000235965">
    <property type="component" value="Unassembled WGS sequence"/>
</dbReference>
<feature type="transmembrane region" description="Helical" evidence="1">
    <location>
        <begin position="358"/>
        <end position="378"/>
    </location>
</feature>
<dbReference type="InterPro" id="IPR002656">
    <property type="entry name" value="Acyl_transf_3_dom"/>
</dbReference>
<keyword evidence="4" id="KW-1185">Reference proteome</keyword>
<feature type="transmembrane region" description="Helical" evidence="1">
    <location>
        <begin position="461"/>
        <end position="484"/>
    </location>
</feature>
<dbReference type="AlphaFoldDB" id="A0A2J7RTC9"/>
<dbReference type="InParanoid" id="A0A2J7RTC9"/>
<dbReference type="PANTHER" id="PTHR11161">
    <property type="entry name" value="O-ACYLTRANSFERASE"/>
    <property type="match status" value="1"/>
</dbReference>
<feature type="transmembrane region" description="Helical" evidence="1">
    <location>
        <begin position="214"/>
        <end position="235"/>
    </location>
</feature>
<feature type="transmembrane region" description="Helical" evidence="1">
    <location>
        <begin position="255"/>
        <end position="275"/>
    </location>
</feature>
<keyword evidence="1" id="KW-0472">Membrane</keyword>
<dbReference type="OrthoDB" id="118951at2759"/>
<feature type="transmembrane region" description="Helical" evidence="1">
    <location>
        <begin position="540"/>
        <end position="558"/>
    </location>
</feature>
<feature type="transmembrane region" description="Helical" evidence="1">
    <location>
        <begin position="578"/>
        <end position="603"/>
    </location>
</feature>
<reference evidence="3 4" key="1">
    <citation type="submission" date="2017-12" db="EMBL/GenBank/DDBJ databases">
        <title>Hemimetabolous genomes reveal molecular basis of termite eusociality.</title>
        <authorList>
            <person name="Harrison M.C."/>
            <person name="Jongepier E."/>
            <person name="Robertson H.M."/>
            <person name="Arning N."/>
            <person name="Bitard-Feildel T."/>
            <person name="Chao H."/>
            <person name="Childers C.P."/>
            <person name="Dinh H."/>
            <person name="Doddapaneni H."/>
            <person name="Dugan S."/>
            <person name="Gowin J."/>
            <person name="Greiner C."/>
            <person name="Han Y."/>
            <person name="Hu H."/>
            <person name="Hughes D.S.T."/>
            <person name="Huylmans A.-K."/>
            <person name="Kemena C."/>
            <person name="Kremer L.P.M."/>
            <person name="Lee S.L."/>
            <person name="Lopez-Ezquerra A."/>
            <person name="Mallet L."/>
            <person name="Monroy-Kuhn J.M."/>
            <person name="Moser A."/>
            <person name="Murali S.C."/>
            <person name="Muzny D.M."/>
            <person name="Otani S."/>
            <person name="Piulachs M.-D."/>
            <person name="Poelchau M."/>
            <person name="Qu J."/>
            <person name="Schaub F."/>
            <person name="Wada-Katsumata A."/>
            <person name="Worley K.C."/>
            <person name="Xie Q."/>
            <person name="Ylla G."/>
            <person name="Poulsen M."/>
            <person name="Gibbs R.A."/>
            <person name="Schal C."/>
            <person name="Richards S."/>
            <person name="Belles X."/>
            <person name="Korb J."/>
            <person name="Bornberg-Bauer E."/>
        </authorList>
    </citation>
    <scope>NUCLEOTIDE SEQUENCE [LARGE SCALE GENOMIC DNA]</scope>
    <source>
        <tissue evidence="3">Whole body</tissue>
    </source>
</reference>
<keyword evidence="1" id="KW-1133">Transmembrane helix</keyword>
<evidence type="ECO:0000313" key="4">
    <source>
        <dbReference type="Proteomes" id="UP000235965"/>
    </source>
</evidence>
<feature type="transmembrane region" description="Helical" evidence="1">
    <location>
        <begin position="504"/>
        <end position="528"/>
    </location>
</feature>
<dbReference type="Pfam" id="PF20146">
    <property type="entry name" value="NRF"/>
    <property type="match status" value="1"/>
</dbReference>
<feature type="transmembrane region" description="Helical" evidence="1">
    <location>
        <begin position="151"/>
        <end position="173"/>
    </location>
</feature>
<sequence length="669" mass="75569">MDFLKQSVNLPAFKAVKNEICKNHTLMTIEHIFQGSPWALNMFDSSTKIPEGVLMGTIAHLGNFDECLGVNVNEDWGSFKGQHCMASVTRNMSGFVREVKSWTFRWAVCIPSSCSAADLKDFLTTAYHFNINVNPLECHTQGSRSFLPLDWLAIAILGFFGLLCILSTGYDIAVTDLRNRREGLLIFSWYMNGKRLMSTKSSGSILECLHGIRFLSIIWIVFGHVICIAVTSPQVNMLNYERKMRDWGHVAVPGALFAVDSFLLVSGTLLCYTFMKTSKDVNFNLPLYILYRYMRTTPLMAVLILVYTSLILHLGSGPMWDSYFHSTHVDICKRNWWTAIFHIQNYVHPTEMCIVETWYLSVDMQLYLCSFLLLLPLCKKPKTGLILLEVVTAGSLISCFLELCLNNEVISLFNDVPSYSYAHTRAAPWFIGMNLGYYLFHTIQLRKDIAAGRRSGLSKKVVGVGWLLAFVCLAAPIFIQHQFVQEDFIPSRLETAFFKTLSKPIWSLGISWIIFACVSGYGGPVNAFLSWKFFHPLSRLTYSIYLLHLFIIRIHLISTKTPSHADDLSEVSILFSTMVFTILLAIPASLTFEFPLSALLRLLSGYWITQKKWAQHEVSSASQQDDKTDNGAPHCVVIPGSSISHDMNTPMKHPSNLILDGNSIHNGMQ</sequence>
<feature type="transmembrane region" description="Helical" evidence="1">
    <location>
        <begin position="423"/>
        <end position="440"/>
    </location>
</feature>
<feature type="transmembrane region" description="Helical" evidence="1">
    <location>
        <begin position="385"/>
        <end position="403"/>
    </location>
</feature>
<keyword evidence="1" id="KW-0812">Transmembrane</keyword>
<dbReference type="PANTHER" id="PTHR11161:SF0">
    <property type="entry name" value="O-ACYLTRANSFERASE LIKE PROTEIN"/>
    <property type="match status" value="1"/>
</dbReference>
<name>A0A2J7RTC9_9NEOP</name>
<evidence type="ECO:0000313" key="3">
    <source>
        <dbReference type="EMBL" id="PNF44093.1"/>
    </source>
</evidence>
<feature type="transmembrane region" description="Helical" evidence="1">
    <location>
        <begin position="296"/>
        <end position="315"/>
    </location>
</feature>
<gene>
    <name evidence="3" type="ORF">B7P43_G16235</name>
</gene>
<feature type="domain" description="Nose resistant-to-fluoxetine protein N-terminal" evidence="2">
    <location>
        <begin position="18"/>
        <end position="140"/>
    </location>
</feature>
<proteinExistence type="predicted"/>
<comment type="caution">
    <text evidence="3">The sequence shown here is derived from an EMBL/GenBank/DDBJ whole genome shotgun (WGS) entry which is preliminary data.</text>
</comment>
<organism evidence="3 4">
    <name type="scientific">Cryptotermes secundus</name>
    <dbReference type="NCBI Taxonomy" id="105785"/>
    <lineage>
        <taxon>Eukaryota</taxon>
        <taxon>Metazoa</taxon>
        <taxon>Ecdysozoa</taxon>
        <taxon>Arthropoda</taxon>
        <taxon>Hexapoda</taxon>
        <taxon>Insecta</taxon>
        <taxon>Pterygota</taxon>
        <taxon>Neoptera</taxon>
        <taxon>Polyneoptera</taxon>
        <taxon>Dictyoptera</taxon>
        <taxon>Blattodea</taxon>
        <taxon>Blattoidea</taxon>
        <taxon>Termitoidae</taxon>
        <taxon>Kalotermitidae</taxon>
        <taxon>Cryptotermitinae</taxon>
        <taxon>Cryptotermes</taxon>
    </lineage>
</organism>
<dbReference type="Pfam" id="PF01757">
    <property type="entry name" value="Acyl_transf_3"/>
    <property type="match status" value="1"/>
</dbReference>
<accession>A0A2J7RTC9</accession>
<dbReference type="SMART" id="SM00703">
    <property type="entry name" value="NRF"/>
    <property type="match status" value="1"/>
</dbReference>
<dbReference type="EMBL" id="NEVH01000006">
    <property type="protein sequence ID" value="PNF44093.1"/>
    <property type="molecule type" value="Genomic_DNA"/>
</dbReference>
<protein>
    <recommendedName>
        <fullName evidence="2">Nose resistant-to-fluoxetine protein N-terminal domain-containing protein</fullName>
    </recommendedName>
</protein>